<reference evidence="2" key="1">
    <citation type="submission" date="2020-03" db="EMBL/GenBank/DDBJ databases">
        <title>SpeciesPrimer: A bioinformatics pipeline dedicated to the design of qPCR primers for the quantification of bacterial species.</title>
        <authorList>
            <person name="Dreier M."/>
            <person name="Berthoud H."/>
            <person name="Shani N."/>
            <person name="Wechsler D."/>
            <person name="Junier P."/>
        </authorList>
    </citation>
    <scope>NUCLEOTIDE SEQUENCE [LARGE SCALE GENOMIC DNA]</scope>
    <source>
        <strain evidence="2">FAM13073</strain>
    </source>
</reference>
<keyword evidence="2" id="KW-1185">Reference proteome</keyword>
<evidence type="ECO:0008006" key="3">
    <source>
        <dbReference type="Google" id="ProtNLM"/>
    </source>
</evidence>
<dbReference type="EMBL" id="WENB01000001">
    <property type="protein sequence ID" value="KAF0414953.1"/>
    <property type="molecule type" value="Genomic_DNA"/>
</dbReference>
<dbReference type="Proteomes" id="UP000472573">
    <property type="component" value="Unassembled WGS sequence"/>
</dbReference>
<comment type="caution">
    <text evidence="1">The sequence shown here is derived from an EMBL/GenBank/DDBJ whole genome shotgun (WGS) entry which is preliminary data.</text>
</comment>
<evidence type="ECO:0000313" key="2">
    <source>
        <dbReference type="Proteomes" id="UP000472573"/>
    </source>
</evidence>
<dbReference type="RefSeq" id="WP_159276415.1">
    <property type="nucleotide sequence ID" value="NZ_CP065967.1"/>
</dbReference>
<evidence type="ECO:0000313" key="1">
    <source>
        <dbReference type="EMBL" id="KAF0414953.1"/>
    </source>
</evidence>
<name>A0ABQ6XIR6_PEDPE</name>
<protein>
    <recommendedName>
        <fullName evidence="3">Major tail protein</fullName>
    </recommendedName>
</protein>
<proteinExistence type="predicted"/>
<accession>A0ABQ6XIR6</accession>
<organism evidence="1 2">
    <name type="scientific">Pediococcus pentosaceus</name>
    <dbReference type="NCBI Taxonomy" id="1255"/>
    <lineage>
        <taxon>Bacteria</taxon>
        <taxon>Bacillati</taxon>
        <taxon>Bacillota</taxon>
        <taxon>Bacilli</taxon>
        <taxon>Lactobacillales</taxon>
        <taxon>Lactobacillaceae</taxon>
        <taxon>Pediococcus</taxon>
    </lineage>
</organism>
<gene>
    <name evidence="1" type="ORF">GBO79_01125</name>
</gene>
<sequence>MADRTKQHLVIYKDATKAFEGEVGEKTVAITGLDAGTVVAEGDYQVAWSDGTNESDKVDVPAFTVNSAETKPEVVSNVTATPTDDGANVTGE</sequence>